<keyword evidence="2" id="KW-1185">Reference proteome</keyword>
<dbReference type="InParanoid" id="A0A409XQC1"/>
<proteinExistence type="predicted"/>
<dbReference type="Proteomes" id="UP000283269">
    <property type="component" value="Unassembled WGS sequence"/>
</dbReference>
<sequence>MSHSTARTSSVPQSTTTSSQLFNTLSVYELLKILKNAKNQYNVKALCPPFIERELEFFNYLSGKIRIIEADITVKCARVRVHHKATTDSLNRLQHKGFERSIECILIKHHSIKKP</sequence>
<dbReference type="EMBL" id="NHYD01000920">
    <property type="protein sequence ID" value="PPQ92917.1"/>
    <property type="molecule type" value="Genomic_DNA"/>
</dbReference>
<organism evidence="1 2">
    <name type="scientific">Psilocybe cyanescens</name>
    <dbReference type="NCBI Taxonomy" id="93625"/>
    <lineage>
        <taxon>Eukaryota</taxon>
        <taxon>Fungi</taxon>
        <taxon>Dikarya</taxon>
        <taxon>Basidiomycota</taxon>
        <taxon>Agaricomycotina</taxon>
        <taxon>Agaricomycetes</taxon>
        <taxon>Agaricomycetidae</taxon>
        <taxon>Agaricales</taxon>
        <taxon>Agaricineae</taxon>
        <taxon>Strophariaceae</taxon>
        <taxon>Psilocybe</taxon>
    </lineage>
</organism>
<accession>A0A409XQC1</accession>
<reference evidence="1 2" key="1">
    <citation type="journal article" date="2018" name="Evol. Lett.">
        <title>Horizontal gene cluster transfer increased hallucinogenic mushroom diversity.</title>
        <authorList>
            <person name="Reynolds H.T."/>
            <person name="Vijayakumar V."/>
            <person name="Gluck-Thaler E."/>
            <person name="Korotkin H.B."/>
            <person name="Matheny P.B."/>
            <person name="Slot J.C."/>
        </authorList>
    </citation>
    <scope>NUCLEOTIDE SEQUENCE [LARGE SCALE GENOMIC DNA]</scope>
    <source>
        <strain evidence="1 2">2631</strain>
    </source>
</reference>
<evidence type="ECO:0000313" key="2">
    <source>
        <dbReference type="Proteomes" id="UP000283269"/>
    </source>
</evidence>
<evidence type="ECO:0000313" key="1">
    <source>
        <dbReference type="EMBL" id="PPQ92917.1"/>
    </source>
</evidence>
<comment type="caution">
    <text evidence="1">The sequence shown here is derived from an EMBL/GenBank/DDBJ whole genome shotgun (WGS) entry which is preliminary data.</text>
</comment>
<gene>
    <name evidence="1" type="ORF">CVT25_000383</name>
</gene>
<dbReference type="AlphaFoldDB" id="A0A409XQC1"/>
<name>A0A409XQC1_PSICY</name>
<protein>
    <submittedName>
        <fullName evidence="1">Uncharacterized protein</fullName>
    </submittedName>
</protein>